<organism evidence="2 3">
    <name type="scientific">Ladona fulva</name>
    <name type="common">Scarce chaser dragonfly</name>
    <name type="synonym">Libellula fulva</name>
    <dbReference type="NCBI Taxonomy" id="123851"/>
    <lineage>
        <taxon>Eukaryota</taxon>
        <taxon>Metazoa</taxon>
        <taxon>Ecdysozoa</taxon>
        <taxon>Arthropoda</taxon>
        <taxon>Hexapoda</taxon>
        <taxon>Insecta</taxon>
        <taxon>Pterygota</taxon>
        <taxon>Palaeoptera</taxon>
        <taxon>Odonata</taxon>
        <taxon>Epiprocta</taxon>
        <taxon>Anisoptera</taxon>
        <taxon>Libelluloidea</taxon>
        <taxon>Libellulidae</taxon>
        <taxon>Ladona</taxon>
    </lineage>
</organism>
<dbReference type="Pfam" id="PF00100">
    <property type="entry name" value="Zona_pellucida"/>
    <property type="match status" value="1"/>
</dbReference>
<proteinExistence type="predicted"/>
<gene>
    <name evidence="2" type="ORF">J437_LFUL010443</name>
</gene>
<dbReference type="OrthoDB" id="6407830at2759"/>
<dbReference type="Proteomes" id="UP000792457">
    <property type="component" value="Unassembled WGS sequence"/>
</dbReference>
<dbReference type="PANTHER" id="PTHR47327:SF7">
    <property type="entry name" value="GH08941P"/>
    <property type="match status" value="1"/>
</dbReference>
<dbReference type="PANTHER" id="PTHR47327">
    <property type="entry name" value="FI18240P1-RELATED"/>
    <property type="match status" value="1"/>
</dbReference>
<dbReference type="InterPro" id="IPR001507">
    <property type="entry name" value="ZP_dom"/>
</dbReference>
<name>A0A8K0KB44_LADFU</name>
<dbReference type="GO" id="GO:0009653">
    <property type="term" value="P:anatomical structure morphogenesis"/>
    <property type="evidence" value="ECO:0007669"/>
    <property type="project" value="TreeGrafter"/>
</dbReference>
<dbReference type="PROSITE" id="PS51034">
    <property type="entry name" value="ZP_2"/>
    <property type="match status" value="1"/>
</dbReference>
<dbReference type="AlphaFoldDB" id="A0A8K0KB44"/>
<dbReference type="InterPro" id="IPR052774">
    <property type="entry name" value="Celegans_DevNeuronal_Protein"/>
</dbReference>
<comment type="caution">
    <text evidence="2">The sequence shown here is derived from an EMBL/GenBank/DDBJ whole genome shotgun (WGS) entry which is preliminary data.</text>
</comment>
<evidence type="ECO:0000313" key="3">
    <source>
        <dbReference type="Proteomes" id="UP000792457"/>
    </source>
</evidence>
<feature type="domain" description="ZP" evidence="1">
    <location>
        <begin position="1"/>
        <end position="188"/>
    </location>
</feature>
<dbReference type="EMBL" id="KZ308534">
    <property type="protein sequence ID" value="KAG8231117.1"/>
    <property type="molecule type" value="Genomic_DNA"/>
</dbReference>
<protein>
    <recommendedName>
        <fullName evidence="1">ZP domain-containing protein</fullName>
    </recommendedName>
</protein>
<reference evidence="2" key="1">
    <citation type="submission" date="2013-04" db="EMBL/GenBank/DDBJ databases">
        <authorList>
            <person name="Qu J."/>
            <person name="Murali S.C."/>
            <person name="Bandaranaike D."/>
            <person name="Bellair M."/>
            <person name="Blankenburg K."/>
            <person name="Chao H."/>
            <person name="Dinh H."/>
            <person name="Doddapaneni H."/>
            <person name="Downs B."/>
            <person name="Dugan-Rocha S."/>
            <person name="Elkadiri S."/>
            <person name="Gnanaolivu R.D."/>
            <person name="Hernandez B."/>
            <person name="Javaid M."/>
            <person name="Jayaseelan J.C."/>
            <person name="Lee S."/>
            <person name="Li M."/>
            <person name="Ming W."/>
            <person name="Munidasa M."/>
            <person name="Muniz J."/>
            <person name="Nguyen L."/>
            <person name="Ongeri F."/>
            <person name="Osuji N."/>
            <person name="Pu L.-L."/>
            <person name="Puazo M."/>
            <person name="Qu C."/>
            <person name="Quiroz J."/>
            <person name="Raj R."/>
            <person name="Weissenberger G."/>
            <person name="Xin Y."/>
            <person name="Zou X."/>
            <person name="Han Y."/>
            <person name="Richards S."/>
            <person name="Worley K."/>
            <person name="Muzny D."/>
            <person name="Gibbs R."/>
        </authorList>
    </citation>
    <scope>NUCLEOTIDE SEQUENCE</scope>
    <source>
        <strain evidence="2">Sampled in the wild</strain>
    </source>
</reference>
<accession>A0A8K0KB44</accession>
<keyword evidence="3" id="KW-1185">Reference proteome</keyword>
<dbReference type="InterPro" id="IPR055355">
    <property type="entry name" value="ZP-C"/>
</dbReference>
<reference evidence="2" key="2">
    <citation type="submission" date="2017-10" db="EMBL/GenBank/DDBJ databases">
        <title>Ladona fulva Genome sequencing and assembly.</title>
        <authorList>
            <person name="Murali S."/>
            <person name="Richards S."/>
            <person name="Bandaranaike D."/>
            <person name="Bellair M."/>
            <person name="Blankenburg K."/>
            <person name="Chao H."/>
            <person name="Dinh H."/>
            <person name="Doddapaneni H."/>
            <person name="Dugan-Rocha S."/>
            <person name="Elkadiri S."/>
            <person name="Gnanaolivu R."/>
            <person name="Hernandez B."/>
            <person name="Skinner E."/>
            <person name="Javaid M."/>
            <person name="Lee S."/>
            <person name="Li M."/>
            <person name="Ming W."/>
            <person name="Munidasa M."/>
            <person name="Muniz J."/>
            <person name="Nguyen L."/>
            <person name="Hughes D."/>
            <person name="Osuji N."/>
            <person name="Pu L.-L."/>
            <person name="Puazo M."/>
            <person name="Qu C."/>
            <person name="Quiroz J."/>
            <person name="Raj R."/>
            <person name="Weissenberger G."/>
            <person name="Xin Y."/>
            <person name="Zou X."/>
            <person name="Han Y."/>
            <person name="Worley K."/>
            <person name="Muzny D."/>
            <person name="Gibbs R."/>
        </authorList>
    </citation>
    <scope>NUCLEOTIDE SEQUENCE</scope>
    <source>
        <strain evidence="2">Sampled in the wild</strain>
    </source>
</reference>
<evidence type="ECO:0000259" key="1">
    <source>
        <dbReference type="PROSITE" id="PS51034"/>
    </source>
</evidence>
<evidence type="ECO:0000313" key="2">
    <source>
        <dbReference type="EMBL" id="KAG8231117.1"/>
    </source>
</evidence>
<sequence length="306" mass="34017">MLKKNQKVYHHRVVMESTNSNGGNRKEIVQVKCIVSTRRKRNVLPAGFQEPEELEITTTLTQYAPEPNLTARVRQGGRPVTGELSVSPGASLQLEISLDNISAPVYGLLVGHLAVSDTKTQEETIIFNGCSVDPYLFENFNTLDGDLLTAKFRAFKFPESSYVQFKGTVNVCLDKCRGVQCSNGQLGYGRKRRSLSELPADPNKIFEVTMSTFIKVDYDGKDLAEKGKLGSTNSRNLTRLFAGLPQEEDGISQQVPHLHLDASDIREEFKYVAYEESTSTASNLHASFLVSLLLTPLLAFACMFPW</sequence>